<evidence type="ECO:0000313" key="1">
    <source>
        <dbReference type="EMBL" id="PZQ77280.1"/>
    </source>
</evidence>
<sequence>MNAPRRGETGRQAKAPFVAMRATALWRPDSPRETDVLARVFELLRSAGPTQGGPSRRHRR</sequence>
<accession>A0A2W5SR75</accession>
<comment type="caution">
    <text evidence="1">The sequence shown here is derived from an EMBL/GenBank/DDBJ whole genome shotgun (WGS) entry which is preliminary data.</text>
</comment>
<organism evidence="1 2">
    <name type="scientific">Variovorax paradoxus</name>
    <dbReference type="NCBI Taxonomy" id="34073"/>
    <lineage>
        <taxon>Bacteria</taxon>
        <taxon>Pseudomonadati</taxon>
        <taxon>Pseudomonadota</taxon>
        <taxon>Betaproteobacteria</taxon>
        <taxon>Burkholderiales</taxon>
        <taxon>Comamonadaceae</taxon>
        <taxon>Variovorax</taxon>
    </lineage>
</organism>
<proteinExistence type="predicted"/>
<dbReference type="Proteomes" id="UP000249135">
    <property type="component" value="Unassembled WGS sequence"/>
</dbReference>
<evidence type="ECO:0000313" key="2">
    <source>
        <dbReference type="Proteomes" id="UP000249135"/>
    </source>
</evidence>
<reference evidence="1 2" key="1">
    <citation type="submission" date="2017-08" db="EMBL/GenBank/DDBJ databases">
        <title>Infants hospitalized years apart are colonized by the same room-sourced microbial strains.</title>
        <authorList>
            <person name="Brooks B."/>
            <person name="Olm M.R."/>
            <person name="Firek B.A."/>
            <person name="Baker R."/>
            <person name="Thomas B.C."/>
            <person name="Morowitz M.J."/>
            <person name="Banfield J.F."/>
        </authorList>
    </citation>
    <scope>NUCLEOTIDE SEQUENCE [LARGE SCALE GENOMIC DNA]</scope>
    <source>
        <strain evidence="1">S2_005_003_R2_41</strain>
    </source>
</reference>
<name>A0A2W5SR75_VARPD</name>
<dbReference type="EMBL" id="QFPP01000025">
    <property type="protein sequence ID" value="PZQ77280.1"/>
    <property type="molecule type" value="Genomic_DNA"/>
</dbReference>
<dbReference type="AlphaFoldDB" id="A0A2W5SR75"/>
<gene>
    <name evidence="1" type="ORF">DI563_04315</name>
</gene>
<protein>
    <submittedName>
        <fullName evidence="1">Uncharacterized protein</fullName>
    </submittedName>
</protein>